<dbReference type="eggNOG" id="KOG1337">
    <property type="taxonomic scope" value="Eukaryota"/>
</dbReference>
<accession>I2H7L9</accession>
<dbReference type="OrthoDB" id="341421at2759"/>
<proteinExistence type="predicted"/>
<dbReference type="InterPro" id="IPR016852">
    <property type="entry name" value="SET_MeTrfase"/>
</dbReference>
<evidence type="ECO:0000313" key="5">
    <source>
        <dbReference type="EMBL" id="CCH62371.1"/>
    </source>
</evidence>
<keyword evidence="2" id="KW-0808">Transferase</keyword>
<organism evidence="5 6">
    <name type="scientific">Henningerozyma blattae (strain ATCC 34711 / CBS 6284 / DSM 70876 / NBRC 10599 / NRRL Y-10934 / UCD 77-7)</name>
    <name type="common">Yeast</name>
    <name type="synonym">Tetrapisispora blattae</name>
    <dbReference type="NCBI Taxonomy" id="1071380"/>
    <lineage>
        <taxon>Eukaryota</taxon>
        <taxon>Fungi</taxon>
        <taxon>Dikarya</taxon>
        <taxon>Ascomycota</taxon>
        <taxon>Saccharomycotina</taxon>
        <taxon>Saccharomycetes</taxon>
        <taxon>Saccharomycetales</taxon>
        <taxon>Saccharomycetaceae</taxon>
        <taxon>Henningerozyma</taxon>
    </lineage>
</organism>
<dbReference type="AlphaFoldDB" id="I2H7L9"/>
<dbReference type="PIRSF" id="PIRSF027158">
    <property type="entry name" value="Lys_MTase_YDR198C_prd"/>
    <property type="match status" value="1"/>
</dbReference>
<dbReference type="GeneID" id="14497528"/>
<evidence type="ECO:0000256" key="2">
    <source>
        <dbReference type="ARBA" id="ARBA00022679"/>
    </source>
</evidence>
<gene>
    <name evidence="5" type="primary">TBLA0H00820</name>
    <name evidence="5" type="ORF">TBLA_0H00820</name>
</gene>
<dbReference type="Proteomes" id="UP000002866">
    <property type="component" value="Chromosome 8"/>
</dbReference>
<dbReference type="KEGG" id="tbl:TBLA_0H00820"/>
<evidence type="ECO:0000313" key="6">
    <source>
        <dbReference type="Proteomes" id="UP000002866"/>
    </source>
</evidence>
<dbReference type="GO" id="GO:0032259">
    <property type="term" value="P:methylation"/>
    <property type="evidence" value="ECO:0007669"/>
    <property type="project" value="UniProtKB-KW"/>
</dbReference>
<dbReference type="GO" id="GO:0016279">
    <property type="term" value="F:protein-lysine N-methyltransferase activity"/>
    <property type="evidence" value="ECO:0007669"/>
    <property type="project" value="EnsemblFungi"/>
</dbReference>
<dbReference type="HOGENOM" id="CLU_041939_0_0_1"/>
<dbReference type="InterPro" id="IPR001214">
    <property type="entry name" value="SET_dom"/>
</dbReference>
<keyword evidence="6" id="KW-1185">Reference proteome</keyword>
<feature type="domain" description="SET" evidence="4">
    <location>
        <begin position="22"/>
        <end position="332"/>
    </location>
</feature>
<dbReference type="PROSITE" id="PS50280">
    <property type="entry name" value="SET"/>
    <property type="match status" value="1"/>
</dbReference>
<evidence type="ECO:0000256" key="1">
    <source>
        <dbReference type="ARBA" id="ARBA00022603"/>
    </source>
</evidence>
<dbReference type="Gene3D" id="3.90.1410.10">
    <property type="entry name" value="set domain protein methyltransferase, domain 1"/>
    <property type="match status" value="1"/>
</dbReference>
<dbReference type="InterPro" id="IPR046341">
    <property type="entry name" value="SET_dom_sf"/>
</dbReference>
<dbReference type="InterPro" id="IPR050600">
    <property type="entry name" value="SETD3_SETD6_MTase"/>
</dbReference>
<sequence length="486" mass="56835">METKIGKLLTWLNESPSFNISSKIGIHETPHTGRGVILTNDKLHRNEVIISVPSTHQLNFHTVLYHISKYNTDINLLGITIPRSTENDKNYLKDLNRNDPRFFYYSQLSQEFLVSLSSFQLLSLYILSEWILLPYWSQNNSSDEYESDIKPIQSFWQPFFDVWPTKLELSSFPAIWDCDPDSYYKYLLEYLPFETSINYKRISNLIQIDWKVIQPVLSSWIDHMNSQQINNGLNCVLPTISDLYYQFLHIYTIINSRCLYAEVPLKSDDVKNNFTLVPYVDFLNHTSKADGHCIPSLNKLKKVKSCGIGEFQIRCGSMGYKMLKEEIFLNYGAHSNDFLLNEYGFVISDDKNLDWNFVNISNSVESLLENNSKMIKFLKENDYWGEYTINYDSISYRTLIALSLLVTKDVRRVEKLMQGLISEEFFLPKINLLLKSILTNYKTKYTNNLDYLLRTPIIEENTFCRQNVISLIKGTLKIIDHHLESM</sequence>
<evidence type="ECO:0000256" key="3">
    <source>
        <dbReference type="ARBA" id="ARBA00022691"/>
    </source>
</evidence>
<name>I2H7L9_HENB6</name>
<dbReference type="PANTHER" id="PTHR13271">
    <property type="entry name" value="UNCHARACTERIZED PUTATIVE METHYLTRANSFERASE"/>
    <property type="match status" value="1"/>
</dbReference>
<dbReference type="EMBL" id="HE806323">
    <property type="protein sequence ID" value="CCH62371.1"/>
    <property type="molecule type" value="Genomic_DNA"/>
</dbReference>
<reference evidence="5 6" key="1">
    <citation type="journal article" date="2011" name="Proc. Natl. Acad. Sci. U.S.A.">
        <title>Evolutionary erosion of yeast sex chromosomes by mating-type switching accidents.</title>
        <authorList>
            <person name="Gordon J.L."/>
            <person name="Armisen D."/>
            <person name="Proux-Wera E."/>
            <person name="Oheigeartaigh S.S."/>
            <person name="Byrne K.P."/>
            <person name="Wolfe K.H."/>
        </authorList>
    </citation>
    <scope>NUCLEOTIDE SEQUENCE [LARGE SCALE GENOMIC DNA]</scope>
    <source>
        <strain evidence="6">ATCC 34711 / CBS 6284 / DSM 70876 / NBRC 10599 / NRRL Y-10934 / UCD 77-7</strain>
    </source>
</reference>
<keyword evidence="1" id="KW-0489">Methyltransferase</keyword>
<evidence type="ECO:0000259" key="4">
    <source>
        <dbReference type="PROSITE" id="PS50280"/>
    </source>
</evidence>
<protein>
    <recommendedName>
        <fullName evidence="4">SET domain-containing protein</fullName>
    </recommendedName>
</protein>
<dbReference type="RefSeq" id="XP_004181890.1">
    <property type="nucleotide sequence ID" value="XM_004181842.1"/>
</dbReference>
<dbReference type="InParanoid" id="I2H7L9"/>
<dbReference type="SUPFAM" id="SSF82199">
    <property type="entry name" value="SET domain"/>
    <property type="match status" value="1"/>
</dbReference>
<dbReference type="STRING" id="1071380.I2H7L9"/>
<dbReference type="OMA" id="YWGDYTI"/>
<dbReference type="PANTHER" id="PTHR13271:SF47">
    <property type="entry name" value="ACTIN-HISTIDINE N-METHYLTRANSFERASE"/>
    <property type="match status" value="1"/>
</dbReference>
<dbReference type="FunCoup" id="I2H7L9">
    <property type="interactions" value="81"/>
</dbReference>
<keyword evidence="3" id="KW-0949">S-adenosyl-L-methionine</keyword>